<dbReference type="eggNOG" id="COG1804">
    <property type="taxonomic scope" value="Bacteria"/>
</dbReference>
<sequence>MGLPLQGIRVLDLSMYLPGPLCSQFLADFGAEVIKVEELTGEWGRWVPPKMGKQSARFYAVNRNKKSIALNLKTEKGKAVFRKLVATADVLLEQFRPGVMDKLGLGYQQLRGINSRLIYCAITGYGQTGPLKMAGGHDLNYLSLAGVTGLTGTKEGKPAMSAAQIADIAGGTHGAVNAILLALLGREKSGEGQFCDVAMMDGAINMLAYTLGEWSGAGQEPRRGAELLTGGYACYNIYETKDGKYVSLGAIEDKFWQGFCAKIGRLDFIPLQWVQDKQEEMINAIGEVFRDMTRDEWVEFFADSDICFTPVLSLEEMAKHPQVMEREMVIMIDDFLGTGKAMFVPGIPVKLSHTPGRVRLDFPEVGEHTCELLEELGYTSEEISNLKNSGVVQF</sequence>
<reference evidence="1 2" key="2">
    <citation type="journal article" date="2010" name="Stand. Genomic Sci.">
        <title>Complete genome sequence of Syntrophothermus lipocalidus type strain (TGB-C1).</title>
        <authorList>
            <person name="Djao O.D."/>
            <person name="Zhang X."/>
            <person name="Lucas S."/>
            <person name="Lapidus A."/>
            <person name="Del Rio T.G."/>
            <person name="Nolan M."/>
            <person name="Tice H."/>
            <person name="Cheng J.F."/>
            <person name="Han C."/>
            <person name="Tapia R."/>
            <person name="Goodwin L."/>
            <person name="Pitluck S."/>
            <person name="Liolios K."/>
            <person name="Ivanova N."/>
            <person name="Mavromatis K."/>
            <person name="Mikhailova N."/>
            <person name="Ovchinnikova G."/>
            <person name="Pati A."/>
            <person name="Brambilla E."/>
            <person name="Chen A."/>
            <person name="Palaniappan K."/>
            <person name="Land M."/>
            <person name="Hauser L."/>
            <person name="Chang Y.J."/>
            <person name="Jeffries C.D."/>
            <person name="Rohde M."/>
            <person name="Sikorski J."/>
            <person name="Spring S."/>
            <person name="Goker M."/>
            <person name="Detter J.C."/>
            <person name="Woyke T."/>
            <person name="Bristow J."/>
            <person name="Eisen J.A."/>
            <person name="Markowitz V."/>
            <person name="Hugenholtz P."/>
            <person name="Kyrpides N.C."/>
            <person name="Klenk H.P."/>
        </authorList>
    </citation>
    <scope>NUCLEOTIDE SEQUENCE [LARGE SCALE GENOMIC DNA]</scope>
    <source>
        <strain evidence="2">DSM 12680 / TGB-C1</strain>
    </source>
</reference>
<dbReference type="EMBL" id="CP002048">
    <property type="protein sequence ID" value="ADI02732.1"/>
    <property type="molecule type" value="Genomic_DNA"/>
</dbReference>
<name>D7CPV4_SYNLT</name>
<organism evidence="1 2">
    <name type="scientific">Syntrophothermus lipocalidus (strain DSM 12680 / TGB-C1)</name>
    <dbReference type="NCBI Taxonomy" id="643648"/>
    <lineage>
        <taxon>Bacteria</taxon>
        <taxon>Bacillati</taxon>
        <taxon>Bacillota</taxon>
        <taxon>Clostridia</taxon>
        <taxon>Eubacteriales</taxon>
        <taxon>Syntrophomonadaceae</taxon>
        <taxon>Syntrophothermus</taxon>
    </lineage>
</organism>
<dbReference type="RefSeq" id="WP_013176134.1">
    <property type="nucleotide sequence ID" value="NC_014220.1"/>
</dbReference>
<dbReference type="Proteomes" id="UP000000378">
    <property type="component" value="Chromosome"/>
</dbReference>
<dbReference type="SUPFAM" id="SSF89796">
    <property type="entry name" value="CoA-transferase family III (CaiB/BaiF)"/>
    <property type="match status" value="1"/>
</dbReference>
<reference evidence="2" key="1">
    <citation type="journal article" date="2010" name="Stand. Genomic Sci.">
        <title>Complete genome sequence of Syntrophothermus lipocalidus type strain (TGB-C1T).</title>
        <authorList>
            <consortium name="US DOE Joint Genome Institute (JGI-PGF)"/>
            <person name="Djao O."/>
            <person name="Zhang X."/>
            <person name="Lucas S."/>
            <person name="Lapidus A."/>
            <person name="Glavina Del Rio T."/>
            <person name="Nolan M."/>
            <person name="Tice H."/>
            <person name="Cheng J."/>
            <person name="Han C."/>
            <person name="Tapia R."/>
            <person name="Goodwin L."/>
            <person name="Pitluck S."/>
            <person name="Liolios K."/>
            <person name="Ivanova N."/>
            <person name="Mavromatis K."/>
            <person name="Mikhailova N."/>
            <person name="Ovchinnikova G."/>
            <person name="Pati A."/>
            <person name="Brambilla E."/>
            <person name="Chen A."/>
            <person name="Palaniappan K."/>
            <person name="Land M."/>
            <person name="Hauser L."/>
            <person name="Chang Y."/>
            <person name="Jeffries C."/>
            <person name="Rohde M."/>
            <person name="Sikorski J."/>
            <person name="Spring S."/>
            <person name="Goker M."/>
            <person name="Detter J."/>
            <person name="Woyke T."/>
            <person name="Bristow J."/>
            <person name="Eisen J."/>
            <person name="Markowitz V."/>
            <person name="Hugenholtz P."/>
            <person name="Kyrpides N."/>
            <person name="Klenk H."/>
        </authorList>
    </citation>
    <scope>NUCLEOTIDE SEQUENCE [LARGE SCALE GENOMIC DNA]</scope>
    <source>
        <strain evidence="2">DSM 12680 / TGB-C1</strain>
    </source>
</reference>
<dbReference type="PANTHER" id="PTHR48228:SF5">
    <property type="entry name" value="ALPHA-METHYLACYL-COA RACEMASE"/>
    <property type="match status" value="1"/>
</dbReference>
<dbReference type="Gene3D" id="3.30.1540.10">
    <property type="entry name" value="formyl-coa transferase, domain 3"/>
    <property type="match status" value="1"/>
</dbReference>
<dbReference type="AlphaFoldDB" id="D7CPV4"/>
<evidence type="ECO:0000313" key="2">
    <source>
        <dbReference type="Proteomes" id="UP000000378"/>
    </source>
</evidence>
<dbReference type="HOGENOM" id="CLU_033975_5_1_9"/>
<protein>
    <submittedName>
        <fullName evidence="1">L-carnitine dehydratase/bile acid-inducible protein F</fullName>
    </submittedName>
</protein>
<dbReference type="InterPro" id="IPR050509">
    <property type="entry name" value="CoA-transferase_III"/>
</dbReference>
<dbReference type="InterPro" id="IPR044855">
    <property type="entry name" value="CoA-Trfase_III_dom3_sf"/>
</dbReference>
<dbReference type="OrthoDB" id="9797653at2"/>
<keyword evidence="2" id="KW-1185">Reference proteome</keyword>
<dbReference type="PANTHER" id="PTHR48228">
    <property type="entry name" value="SUCCINYL-COA--D-CITRAMALATE COA-TRANSFERASE"/>
    <property type="match status" value="1"/>
</dbReference>
<evidence type="ECO:0000313" key="1">
    <source>
        <dbReference type="EMBL" id="ADI02732.1"/>
    </source>
</evidence>
<gene>
    <name evidence="1" type="ordered locus">Slip_1981</name>
</gene>
<dbReference type="GO" id="GO:0003824">
    <property type="term" value="F:catalytic activity"/>
    <property type="evidence" value="ECO:0007669"/>
    <property type="project" value="InterPro"/>
</dbReference>
<proteinExistence type="predicted"/>
<dbReference type="STRING" id="643648.Slip_1981"/>
<dbReference type="KEGG" id="slp:Slip_1981"/>
<accession>D7CPV4</accession>
<dbReference type="Pfam" id="PF02515">
    <property type="entry name" value="CoA_transf_3"/>
    <property type="match status" value="1"/>
</dbReference>
<dbReference type="InterPro" id="IPR003673">
    <property type="entry name" value="CoA-Trfase_fam_III"/>
</dbReference>
<dbReference type="InterPro" id="IPR023606">
    <property type="entry name" value="CoA-Trfase_III_dom_1_sf"/>
</dbReference>
<dbReference type="Gene3D" id="3.40.50.10540">
    <property type="entry name" value="Crotonobetainyl-coa:carnitine coa-transferase, domain 1"/>
    <property type="match status" value="2"/>
</dbReference>